<dbReference type="AlphaFoldDB" id="D7SZ11"/>
<dbReference type="EMBL" id="FN595276">
    <property type="protein sequence ID" value="CBI23487.3"/>
    <property type="molecule type" value="Genomic_DNA"/>
</dbReference>
<keyword evidence="2" id="KW-1185">Reference proteome</keyword>
<dbReference type="Proteomes" id="UP000009183">
    <property type="component" value="Unassembled WGS sequence, unordered"/>
</dbReference>
<evidence type="ECO:0000313" key="1">
    <source>
        <dbReference type="EMBL" id="CBI23487.3"/>
    </source>
</evidence>
<evidence type="ECO:0000313" key="2">
    <source>
        <dbReference type="Proteomes" id="UP000009183"/>
    </source>
</evidence>
<dbReference type="HOGENOM" id="CLU_2927346_0_0_1"/>
<accession>D7SZ11</accession>
<dbReference type="PaxDb" id="29760-VIT_00s0432g00010.t01"/>
<reference evidence="2" key="1">
    <citation type="journal article" date="2007" name="Nature">
        <title>The grapevine genome sequence suggests ancestral hexaploidization in major angiosperm phyla.</title>
        <authorList>
            <consortium name="The French-Italian Public Consortium for Grapevine Genome Characterization."/>
            <person name="Jaillon O."/>
            <person name="Aury J.-M."/>
            <person name="Noel B."/>
            <person name="Policriti A."/>
            <person name="Clepet C."/>
            <person name="Casagrande A."/>
            <person name="Choisne N."/>
            <person name="Aubourg S."/>
            <person name="Vitulo N."/>
            <person name="Jubin C."/>
            <person name="Vezzi A."/>
            <person name="Legeai F."/>
            <person name="Hugueney P."/>
            <person name="Dasilva C."/>
            <person name="Horner D."/>
            <person name="Mica E."/>
            <person name="Jublot D."/>
            <person name="Poulain J."/>
            <person name="Bruyere C."/>
            <person name="Billault A."/>
            <person name="Segurens B."/>
            <person name="Gouyvenoux M."/>
            <person name="Ugarte E."/>
            <person name="Cattonaro F."/>
            <person name="Anthouard V."/>
            <person name="Vico V."/>
            <person name="Del Fabbro C."/>
            <person name="Alaux M."/>
            <person name="Di Gaspero G."/>
            <person name="Dumas V."/>
            <person name="Felice N."/>
            <person name="Paillard S."/>
            <person name="Juman I."/>
            <person name="Moroldo M."/>
            <person name="Scalabrin S."/>
            <person name="Canaguier A."/>
            <person name="Le Clainche I."/>
            <person name="Malacrida G."/>
            <person name="Durand E."/>
            <person name="Pesole G."/>
            <person name="Laucou V."/>
            <person name="Chatelet P."/>
            <person name="Merdinoglu D."/>
            <person name="Delledonne M."/>
            <person name="Pezzotti M."/>
            <person name="Lecharny A."/>
            <person name="Scarpelli C."/>
            <person name="Artiguenave F."/>
            <person name="Pe M.E."/>
            <person name="Valle G."/>
            <person name="Morgante M."/>
            <person name="Caboche M."/>
            <person name="Adam-Blondon A.-F."/>
            <person name="Weissenbach J."/>
            <person name="Quetier F."/>
            <person name="Wincker P."/>
        </authorList>
    </citation>
    <scope>NUCLEOTIDE SEQUENCE [LARGE SCALE GENOMIC DNA]</scope>
    <source>
        <strain evidence="2">cv. Pinot noir / PN40024</strain>
    </source>
</reference>
<protein>
    <submittedName>
        <fullName evidence="1">Uncharacterized protein</fullName>
    </submittedName>
</protein>
<dbReference type="InParanoid" id="D7SZ11"/>
<organism evidence="1 2">
    <name type="scientific">Vitis vinifera</name>
    <name type="common">Grape</name>
    <dbReference type="NCBI Taxonomy" id="29760"/>
    <lineage>
        <taxon>Eukaryota</taxon>
        <taxon>Viridiplantae</taxon>
        <taxon>Streptophyta</taxon>
        <taxon>Embryophyta</taxon>
        <taxon>Tracheophyta</taxon>
        <taxon>Spermatophyta</taxon>
        <taxon>Magnoliopsida</taxon>
        <taxon>eudicotyledons</taxon>
        <taxon>Gunneridae</taxon>
        <taxon>Pentapetalae</taxon>
        <taxon>rosids</taxon>
        <taxon>Vitales</taxon>
        <taxon>Vitaceae</taxon>
        <taxon>Viteae</taxon>
        <taxon>Vitis</taxon>
    </lineage>
</organism>
<sequence length="61" mass="7206">MQAMYPIIRVSKHHRSSKIVRGVVEIPIGFLPKFQTCDGERDPVHKHLMHFRRVMTFCSKK</sequence>
<name>D7SZ11_VITVI</name>
<gene>
    <name evidence="1" type="ORF">VIT_00s0432g00010</name>
</gene>
<proteinExistence type="predicted"/>